<comment type="caution">
    <text evidence="2">The sequence shown here is derived from an EMBL/GenBank/DDBJ whole genome shotgun (WGS) entry which is preliminary data.</text>
</comment>
<keyword evidence="4" id="KW-1185">Reference proteome</keyword>
<accession>A0A814M7I5</accession>
<dbReference type="EMBL" id="CAJNOR010001096">
    <property type="protein sequence ID" value="CAF1073853.1"/>
    <property type="molecule type" value="Genomic_DNA"/>
</dbReference>
<dbReference type="Gene3D" id="2.60.120.200">
    <property type="match status" value="1"/>
</dbReference>
<dbReference type="Proteomes" id="UP000663852">
    <property type="component" value="Unassembled WGS sequence"/>
</dbReference>
<protein>
    <submittedName>
        <fullName evidence="2">Uncharacterized protein</fullName>
    </submittedName>
</protein>
<proteinExistence type="predicted"/>
<evidence type="ECO:0000313" key="2">
    <source>
        <dbReference type="EMBL" id="CAF1073853.1"/>
    </source>
</evidence>
<keyword evidence="1" id="KW-0812">Transmembrane</keyword>
<dbReference type="Proteomes" id="UP000663828">
    <property type="component" value="Unassembled WGS sequence"/>
</dbReference>
<feature type="transmembrane region" description="Helical" evidence="1">
    <location>
        <begin position="119"/>
        <end position="139"/>
    </location>
</feature>
<dbReference type="SUPFAM" id="SSF49899">
    <property type="entry name" value="Concanavalin A-like lectins/glucanases"/>
    <property type="match status" value="1"/>
</dbReference>
<keyword evidence="1" id="KW-1133">Transmembrane helix</keyword>
<feature type="transmembrane region" description="Helical" evidence="1">
    <location>
        <begin position="82"/>
        <end position="99"/>
    </location>
</feature>
<sequence>MDPNSKFQRKIDAILCPKDDEGNYTRNSNMCHFTHMTWHKISEYVDKAKGGTGEYDRKRYEAHKSFYSDDLTRNAQLTDNQWYYIAYVIASPSLLQSLYINDILDKNSTSNYRYYSIPIGYVIGVIPLFTWSTFLNDYIDKLTFVSRNKNKSELLDKVTLVTHYSFDDLYFDSGPNQIINSTGISTSFYANGRLNQILLINSTPSYFQTTDFYFLGQTNCSFITNSTILPVRFR</sequence>
<evidence type="ECO:0000256" key="1">
    <source>
        <dbReference type="SAM" id="Phobius"/>
    </source>
</evidence>
<name>A0A814M7I5_ADIRI</name>
<reference evidence="2" key="1">
    <citation type="submission" date="2021-02" db="EMBL/GenBank/DDBJ databases">
        <authorList>
            <person name="Nowell W R."/>
        </authorList>
    </citation>
    <scope>NUCLEOTIDE SEQUENCE</scope>
</reference>
<keyword evidence="1" id="KW-0472">Membrane</keyword>
<evidence type="ECO:0000313" key="4">
    <source>
        <dbReference type="Proteomes" id="UP000663828"/>
    </source>
</evidence>
<dbReference type="OrthoDB" id="10516553at2759"/>
<dbReference type="InterPro" id="IPR013320">
    <property type="entry name" value="ConA-like_dom_sf"/>
</dbReference>
<organism evidence="2 4">
    <name type="scientific">Adineta ricciae</name>
    <name type="common">Rotifer</name>
    <dbReference type="NCBI Taxonomy" id="249248"/>
    <lineage>
        <taxon>Eukaryota</taxon>
        <taxon>Metazoa</taxon>
        <taxon>Spiralia</taxon>
        <taxon>Gnathifera</taxon>
        <taxon>Rotifera</taxon>
        <taxon>Eurotatoria</taxon>
        <taxon>Bdelloidea</taxon>
        <taxon>Adinetida</taxon>
        <taxon>Adinetidae</taxon>
        <taxon>Adineta</taxon>
    </lineage>
</organism>
<gene>
    <name evidence="3" type="ORF">EDS130_LOCUS18914</name>
    <name evidence="2" type="ORF">XAT740_LOCUS16959</name>
</gene>
<evidence type="ECO:0000313" key="3">
    <source>
        <dbReference type="EMBL" id="CAF1080064.1"/>
    </source>
</evidence>
<dbReference type="EMBL" id="CAJNOJ010000089">
    <property type="protein sequence ID" value="CAF1080064.1"/>
    <property type="molecule type" value="Genomic_DNA"/>
</dbReference>
<dbReference type="AlphaFoldDB" id="A0A814M7I5"/>